<dbReference type="EMBL" id="CABVMM010000002">
    <property type="protein sequence ID" value="VVU99308.1"/>
    <property type="molecule type" value="Genomic_DNA"/>
</dbReference>
<name>A0AC61Y487_9FLAO</name>
<evidence type="ECO:0000313" key="1">
    <source>
        <dbReference type="EMBL" id="VVU99308.1"/>
    </source>
</evidence>
<accession>A0AC61Y487</accession>
<reference evidence="1" key="1">
    <citation type="submission" date="2019-09" db="EMBL/GenBank/DDBJ databases">
        <authorList>
            <person name="Rodrigo-Torres L."/>
            <person name="Arahal R. D."/>
            <person name="Lucena T."/>
        </authorList>
    </citation>
    <scope>NUCLEOTIDE SEQUENCE</scope>
    <source>
        <strain evidence="1">ISS653</strain>
    </source>
</reference>
<protein>
    <submittedName>
        <fullName evidence="1">Uncharacterized protein</fullName>
    </submittedName>
</protein>
<sequence length="303" mass="34279">MIDIQLTATGFSINNKPVSFPISLAALENIFAEKPRHFKGKKGGVYTWDKLGILGYSKEAHLIYALSITFEAENYQFSPSQTFAGSFSFEDEAIASYYHQHPEKRVKLFDGDTSGALVLNTISAWFDADADADAIKAIEVSQYEAYDRSAGIPKDKYVIPIPDEALITFTDFGFKLSVIEELMYTQGLLTPKFDVHEFAKWYPQRAIDIDEEGYEPIAEVTQYFKDFPVPQRLAPKLTELYQDGGNDIYMNLIPFSGGDVAYWDIESVADAHHFPNLKKVTLCYAKDHIVDDFEKLGIEAEWL</sequence>
<gene>
    <name evidence="1" type="ORF">FVB9532_00560</name>
</gene>
<keyword evidence="2" id="KW-1185">Reference proteome</keyword>
<evidence type="ECO:0000313" key="2">
    <source>
        <dbReference type="Proteomes" id="UP000356253"/>
    </source>
</evidence>
<dbReference type="Proteomes" id="UP000356253">
    <property type="component" value="Unassembled WGS sequence"/>
</dbReference>
<proteinExistence type="predicted"/>
<comment type="caution">
    <text evidence="1">The sequence shown here is derived from an EMBL/GenBank/DDBJ whole genome shotgun (WGS) entry which is preliminary data.</text>
</comment>
<organism evidence="1 2">
    <name type="scientific">Mesonia oceanica</name>
    <dbReference type="NCBI Taxonomy" id="2687242"/>
    <lineage>
        <taxon>Bacteria</taxon>
        <taxon>Pseudomonadati</taxon>
        <taxon>Bacteroidota</taxon>
        <taxon>Flavobacteriia</taxon>
        <taxon>Flavobacteriales</taxon>
        <taxon>Flavobacteriaceae</taxon>
        <taxon>Mesonia</taxon>
    </lineage>
</organism>